<dbReference type="NCBIfam" id="NF041622">
    <property type="entry name" value="KwaA"/>
    <property type="match status" value="1"/>
</dbReference>
<dbReference type="InterPro" id="IPR048118">
    <property type="entry name" value="KwaA"/>
</dbReference>
<name>A0A3E4X0V5_9FIRM</name>
<feature type="transmembrane region" description="Helical" evidence="1">
    <location>
        <begin position="12"/>
        <end position="36"/>
    </location>
</feature>
<dbReference type="Proteomes" id="UP000260717">
    <property type="component" value="Unassembled WGS sequence"/>
</dbReference>
<sequence length="200" mass="23046">MVIEEKDKDSRIVLLKLSLYCISLWILMFMLIVLKIDVSMIDEKNGLNTLKEFLCANIFSWVCICIILVGLMGYVYFKDYLKNAKRLPVEIEECESVNYENLSFLATYVIPLVCFPMETDREIFVLFAVITIIGCIFVKTNLYYTNPSLVLMGFNVYSVKCKNGGAFKNGIVIVKGKLKVKDIIKYMSLSDNVYFARRIK</sequence>
<organism evidence="2 3">
    <name type="scientific">Agathobacter rectalis</name>
    <dbReference type="NCBI Taxonomy" id="39491"/>
    <lineage>
        <taxon>Bacteria</taxon>
        <taxon>Bacillati</taxon>
        <taxon>Bacillota</taxon>
        <taxon>Clostridia</taxon>
        <taxon>Lachnospirales</taxon>
        <taxon>Lachnospiraceae</taxon>
        <taxon>Agathobacter</taxon>
    </lineage>
</organism>
<keyword evidence="1" id="KW-0812">Transmembrane</keyword>
<gene>
    <name evidence="2" type="ORF">DXC13_09810</name>
</gene>
<proteinExistence type="predicted"/>
<evidence type="ECO:0000256" key="1">
    <source>
        <dbReference type="SAM" id="Phobius"/>
    </source>
</evidence>
<keyword evidence="1" id="KW-0472">Membrane</keyword>
<dbReference type="EMBL" id="QSTI01000015">
    <property type="protein sequence ID" value="RGM47927.1"/>
    <property type="molecule type" value="Genomic_DNA"/>
</dbReference>
<accession>A0A3E4X0V5</accession>
<feature type="transmembrane region" description="Helical" evidence="1">
    <location>
        <begin position="123"/>
        <end position="144"/>
    </location>
</feature>
<protein>
    <submittedName>
        <fullName evidence="2">Uncharacterized protein</fullName>
    </submittedName>
</protein>
<feature type="transmembrane region" description="Helical" evidence="1">
    <location>
        <begin position="56"/>
        <end position="77"/>
    </location>
</feature>
<evidence type="ECO:0000313" key="2">
    <source>
        <dbReference type="EMBL" id="RGM47927.1"/>
    </source>
</evidence>
<keyword evidence="1" id="KW-1133">Transmembrane helix</keyword>
<dbReference type="AlphaFoldDB" id="A0A3E4X0V5"/>
<reference evidence="2 3" key="1">
    <citation type="submission" date="2018-08" db="EMBL/GenBank/DDBJ databases">
        <title>A genome reference for cultivated species of the human gut microbiota.</title>
        <authorList>
            <person name="Zou Y."/>
            <person name="Xue W."/>
            <person name="Luo G."/>
        </authorList>
    </citation>
    <scope>NUCLEOTIDE SEQUENCE [LARGE SCALE GENOMIC DNA]</scope>
    <source>
        <strain evidence="2 3">OM08-12AT</strain>
    </source>
</reference>
<evidence type="ECO:0000313" key="3">
    <source>
        <dbReference type="Proteomes" id="UP000260717"/>
    </source>
</evidence>
<comment type="caution">
    <text evidence="2">The sequence shown here is derived from an EMBL/GenBank/DDBJ whole genome shotgun (WGS) entry which is preliminary data.</text>
</comment>
<dbReference type="RefSeq" id="WP_117715160.1">
    <property type="nucleotide sequence ID" value="NZ_QSTI01000015.1"/>
</dbReference>